<protein>
    <submittedName>
        <fullName evidence="8">Type II secretion protein F</fullName>
    </submittedName>
</protein>
<evidence type="ECO:0000256" key="4">
    <source>
        <dbReference type="ARBA" id="ARBA00022989"/>
    </source>
</evidence>
<dbReference type="InterPro" id="IPR018076">
    <property type="entry name" value="T2SS_GspF_dom"/>
</dbReference>
<reference evidence="8 9" key="1">
    <citation type="submission" date="2019-08" db="EMBL/GenBank/DDBJ databases">
        <authorList>
            <person name="Dong K."/>
        </authorList>
    </citation>
    <scope>NUCLEOTIDE SEQUENCE [LARGE SCALE GENOMIC DNA]</scope>
    <source>
        <strain evidence="8 9">M4-8</strain>
    </source>
</reference>
<evidence type="ECO:0000259" key="7">
    <source>
        <dbReference type="Pfam" id="PF00482"/>
    </source>
</evidence>
<keyword evidence="4 6" id="KW-1133">Transmembrane helix</keyword>
<dbReference type="RefSeq" id="WP_147824694.1">
    <property type="nucleotide sequence ID" value="NZ_BAAARG010000001.1"/>
</dbReference>
<sequence length="287" mass="30445">MTWLWGLVLGAGLVLAASPWLWPAGTQPRVRPHRASRLDALAAEAGAPRLSAPLIVLLSLASALVAGALALVMTRLPVVALVAAVAGLAAPIMILRGARQRRLQSRRALWPDVCDLLVASTRSGMSLPESVASLADVGPELLRPSFQRFRADFAASGHFDSSISRLKDELADATADRIIETLRMARQVGGTELPQVLRALSAAVRADVAARGEVAAKQSWVRAAAIIAVIAPWAILGLLSLRPEAARAYASPGGFVLIVATAIISVVAYRLMSRIGRLPEPRRWFGS</sequence>
<keyword evidence="9" id="KW-1185">Reference proteome</keyword>
<evidence type="ECO:0000313" key="9">
    <source>
        <dbReference type="Proteomes" id="UP000321196"/>
    </source>
</evidence>
<evidence type="ECO:0000256" key="1">
    <source>
        <dbReference type="ARBA" id="ARBA00004651"/>
    </source>
</evidence>
<accession>A0A5C8HPG4</accession>
<feature type="transmembrane region" description="Helical" evidence="6">
    <location>
        <begin position="220"/>
        <end position="241"/>
    </location>
</feature>
<gene>
    <name evidence="8" type="ORF">FVP60_02580</name>
</gene>
<evidence type="ECO:0000256" key="6">
    <source>
        <dbReference type="SAM" id="Phobius"/>
    </source>
</evidence>
<keyword evidence="2" id="KW-1003">Cell membrane</keyword>
<evidence type="ECO:0000256" key="3">
    <source>
        <dbReference type="ARBA" id="ARBA00022692"/>
    </source>
</evidence>
<evidence type="ECO:0000313" key="8">
    <source>
        <dbReference type="EMBL" id="TXK05884.1"/>
    </source>
</evidence>
<feature type="transmembrane region" description="Helical" evidence="6">
    <location>
        <begin position="253"/>
        <end position="272"/>
    </location>
</feature>
<dbReference type="PANTHER" id="PTHR35007:SF3">
    <property type="entry name" value="POSSIBLE CONSERVED ALANINE RICH MEMBRANE PROTEIN"/>
    <property type="match status" value="1"/>
</dbReference>
<dbReference type="GO" id="GO:0005886">
    <property type="term" value="C:plasma membrane"/>
    <property type="evidence" value="ECO:0007669"/>
    <property type="project" value="UniProtKB-SubCell"/>
</dbReference>
<feature type="domain" description="Type II secretion system protein GspF" evidence="7">
    <location>
        <begin position="114"/>
        <end position="239"/>
    </location>
</feature>
<feature type="transmembrane region" description="Helical" evidence="6">
    <location>
        <begin position="78"/>
        <end position="98"/>
    </location>
</feature>
<dbReference type="PANTHER" id="PTHR35007">
    <property type="entry name" value="INTEGRAL MEMBRANE PROTEIN-RELATED"/>
    <property type="match status" value="1"/>
</dbReference>
<evidence type="ECO:0000256" key="5">
    <source>
        <dbReference type="ARBA" id="ARBA00023136"/>
    </source>
</evidence>
<evidence type="ECO:0000256" key="2">
    <source>
        <dbReference type="ARBA" id="ARBA00022475"/>
    </source>
</evidence>
<dbReference type="Proteomes" id="UP000321196">
    <property type="component" value="Unassembled WGS sequence"/>
</dbReference>
<keyword evidence="5 6" id="KW-0472">Membrane</keyword>
<dbReference type="OrthoDB" id="3217742at2"/>
<name>A0A5C8HPG4_9MICO</name>
<feature type="transmembrane region" description="Helical" evidence="6">
    <location>
        <begin position="54"/>
        <end position="72"/>
    </location>
</feature>
<proteinExistence type="predicted"/>
<feature type="transmembrane region" description="Helical" evidence="6">
    <location>
        <begin position="6"/>
        <end position="24"/>
    </location>
</feature>
<dbReference type="Pfam" id="PF00482">
    <property type="entry name" value="T2SSF"/>
    <property type="match status" value="1"/>
</dbReference>
<comment type="caution">
    <text evidence="8">The sequence shown here is derived from an EMBL/GenBank/DDBJ whole genome shotgun (WGS) entry which is preliminary data.</text>
</comment>
<keyword evidence="3 6" id="KW-0812">Transmembrane</keyword>
<dbReference type="AlphaFoldDB" id="A0A5C8HPG4"/>
<organism evidence="8 9">
    <name type="scientific">Microbacterium mitrae</name>
    <dbReference type="NCBI Taxonomy" id="664640"/>
    <lineage>
        <taxon>Bacteria</taxon>
        <taxon>Bacillati</taxon>
        <taxon>Actinomycetota</taxon>
        <taxon>Actinomycetes</taxon>
        <taxon>Micrococcales</taxon>
        <taxon>Microbacteriaceae</taxon>
        <taxon>Microbacterium</taxon>
    </lineage>
</organism>
<dbReference type="EMBL" id="VRSW01000001">
    <property type="protein sequence ID" value="TXK05884.1"/>
    <property type="molecule type" value="Genomic_DNA"/>
</dbReference>
<comment type="subcellular location">
    <subcellularLocation>
        <location evidence="1">Cell membrane</location>
        <topology evidence="1">Multi-pass membrane protein</topology>
    </subcellularLocation>
</comment>